<accession>A0A816ULD0</accession>
<evidence type="ECO:0000313" key="2">
    <source>
        <dbReference type="EMBL" id="CAF2115227.1"/>
    </source>
</evidence>
<feature type="compositionally biased region" description="Basic and acidic residues" evidence="1">
    <location>
        <begin position="23"/>
        <end position="34"/>
    </location>
</feature>
<protein>
    <submittedName>
        <fullName evidence="2">(rape) hypothetical protein</fullName>
    </submittedName>
</protein>
<dbReference type="Gramene" id="CDX81685">
    <property type="protein sequence ID" value="CDX81685"/>
    <property type="gene ID" value="GSBRNA2T00136608001"/>
</dbReference>
<dbReference type="AlphaFoldDB" id="A0A816ULD0"/>
<sequence>MLHSSFEFEVPQQCCRDAGINNRRSERDRRRSSEAVHGTRRSSGDHGRER</sequence>
<organism evidence="2">
    <name type="scientific">Brassica napus</name>
    <name type="common">Rape</name>
    <dbReference type="NCBI Taxonomy" id="3708"/>
    <lineage>
        <taxon>Eukaryota</taxon>
        <taxon>Viridiplantae</taxon>
        <taxon>Streptophyta</taxon>
        <taxon>Embryophyta</taxon>
        <taxon>Tracheophyta</taxon>
        <taxon>Spermatophyta</taxon>
        <taxon>Magnoliopsida</taxon>
        <taxon>eudicotyledons</taxon>
        <taxon>Gunneridae</taxon>
        <taxon>Pentapetalae</taxon>
        <taxon>rosids</taxon>
        <taxon>malvids</taxon>
        <taxon>Brassicales</taxon>
        <taxon>Brassicaceae</taxon>
        <taxon>Brassiceae</taxon>
        <taxon>Brassica</taxon>
    </lineage>
</organism>
<dbReference type="EMBL" id="HG994372">
    <property type="protein sequence ID" value="CAF2115227.1"/>
    <property type="molecule type" value="Genomic_DNA"/>
</dbReference>
<evidence type="ECO:0000256" key="1">
    <source>
        <dbReference type="SAM" id="MobiDB-lite"/>
    </source>
</evidence>
<gene>
    <name evidence="2" type="ORF">DARMORV10_C08P45280.1</name>
</gene>
<name>A0A816ULD0_BRANA</name>
<reference evidence="2" key="1">
    <citation type="submission" date="2021-01" db="EMBL/GenBank/DDBJ databases">
        <authorList>
            <consortium name="Genoscope - CEA"/>
            <person name="William W."/>
        </authorList>
    </citation>
    <scope>NUCLEOTIDE SEQUENCE</scope>
</reference>
<feature type="region of interest" description="Disordered" evidence="1">
    <location>
        <begin position="1"/>
        <end position="50"/>
    </location>
</feature>
<proteinExistence type="predicted"/>
<dbReference type="Proteomes" id="UP001295469">
    <property type="component" value="Chromosome C08"/>
</dbReference>